<evidence type="ECO:0000313" key="9">
    <source>
        <dbReference type="Proteomes" id="UP000285710"/>
    </source>
</evidence>
<dbReference type="InterPro" id="IPR005720">
    <property type="entry name" value="Dihydroorotate_DH_cat"/>
</dbReference>
<sequence>MERLATSRQPDLTTHYAGLTLRNPIVASPSPENAHLSWLRRLDAAGIGAVVLPSLFQEQVEAQEHAVSAILAQAQDNNPEAQSYLPPSVTGPYGVGPEEYLTLIRNAKEALSVPVIASLNGSSVAGWVEYAAEMERAGADALELNIYYVPVDITQSGEEIEARYLRVLEAVRKQVKLPVIVKIPPFFSSVGHMAARLVAAGANGLVIFNRYIQPDIELGRLRLSRRLELSGPAEIRLPLLWTAVLAGRVECSLAASSGVEGPDEVVKFLLGGADVVMTTSALLRHGPEHVTVLRDGLSDWLSARGLASVSRIRGVMSKARLREPGAYERANYIRLIETYSAEHG</sequence>
<dbReference type="PIRSF" id="PIRSF000164">
    <property type="entry name" value="DHO_oxidase"/>
    <property type="match status" value="1"/>
</dbReference>
<evidence type="ECO:0000256" key="2">
    <source>
        <dbReference type="ARBA" id="ARBA00004725"/>
    </source>
</evidence>
<dbReference type="RefSeq" id="WP_128270865.1">
    <property type="nucleotide sequence ID" value="NZ_SAUW01000033.1"/>
</dbReference>
<gene>
    <name evidence="8" type="ORF">D2T33_19390</name>
</gene>
<comment type="pathway">
    <text evidence="2">Pyrimidine metabolism; UMP biosynthesis via de novo pathway.</text>
</comment>
<dbReference type="GO" id="GO:0044205">
    <property type="term" value="P:'de novo' UMP biosynthetic process"/>
    <property type="evidence" value="ECO:0007669"/>
    <property type="project" value="UniProtKB-UniPathway"/>
</dbReference>
<reference evidence="8 9" key="2">
    <citation type="submission" date="2019-01" db="EMBL/GenBank/DDBJ databases">
        <authorList>
            <person name="Li Y."/>
        </authorList>
    </citation>
    <scope>NUCLEOTIDE SEQUENCE [LARGE SCALE GENOMIC DNA]</scope>
    <source>
        <strain evidence="8 9">2D-5</strain>
    </source>
</reference>
<dbReference type="AlphaFoldDB" id="A0A443IKW2"/>
<proteinExistence type="predicted"/>
<dbReference type="PANTHER" id="PTHR48109:SF3">
    <property type="entry name" value="SLL0744 PROTEIN"/>
    <property type="match status" value="1"/>
</dbReference>
<evidence type="ECO:0000259" key="7">
    <source>
        <dbReference type="Pfam" id="PF01180"/>
    </source>
</evidence>
<keyword evidence="9" id="KW-1185">Reference proteome</keyword>
<dbReference type="GO" id="GO:0004152">
    <property type="term" value="F:dihydroorotate dehydrogenase activity"/>
    <property type="evidence" value="ECO:0007669"/>
    <property type="project" value="InterPro"/>
</dbReference>
<dbReference type="PANTHER" id="PTHR48109">
    <property type="entry name" value="DIHYDROOROTATE DEHYDROGENASE (QUINONE), MITOCHONDRIAL-RELATED"/>
    <property type="match status" value="1"/>
</dbReference>
<accession>A0A443IKW2</accession>
<dbReference type="Gene3D" id="3.20.20.70">
    <property type="entry name" value="Aldolase class I"/>
    <property type="match status" value="1"/>
</dbReference>
<dbReference type="InterPro" id="IPR012135">
    <property type="entry name" value="Dihydroorotate_DH_1_2"/>
</dbReference>
<name>A0A443IKW2_9RHOB</name>
<dbReference type="SUPFAM" id="SSF51395">
    <property type="entry name" value="FMN-linked oxidoreductases"/>
    <property type="match status" value="1"/>
</dbReference>
<keyword evidence="3" id="KW-0285">Flavoprotein</keyword>
<evidence type="ECO:0000256" key="3">
    <source>
        <dbReference type="ARBA" id="ARBA00022630"/>
    </source>
</evidence>
<evidence type="ECO:0000256" key="5">
    <source>
        <dbReference type="ARBA" id="ARBA00022975"/>
    </source>
</evidence>
<dbReference type="Proteomes" id="UP000285710">
    <property type="component" value="Unassembled WGS sequence"/>
</dbReference>
<keyword evidence="4" id="KW-0288">FMN</keyword>
<dbReference type="UniPathway" id="UPA00070"/>
<keyword evidence="5" id="KW-0665">Pyrimidine biosynthesis</keyword>
<comment type="cofactor">
    <cofactor evidence="1">
        <name>FMN</name>
        <dbReference type="ChEBI" id="CHEBI:58210"/>
    </cofactor>
</comment>
<dbReference type="InterPro" id="IPR050074">
    <property type="entry name" value="DHO_dehydrogenase"/>
</dbReference>
<evidence type="ECO:0000256" key="4">
    <source>
        <dbReference type="ARBA" id="ARBA00022643"/>
    </source>
</evidence>
<dbReference type="GO" id="GO:0006207">
    <property type="term" value="P:'de novo' pyrimidine nucleobase biosynthetic process"/>
    <property type="evidence" value="ECO:0007669"/>
    <property type="project" value="TreeGrafter"/>
</dbReference>
<dbReference type="InterPro" id="IPR013785">
    <property type="entry name" value="Aldolase_TIM"/>
</dbReference>
<dbReference type="NCBIfam" id="NF005741">
    <property type="entry name" value="PRK07565.1"/>
    <property type="match status" value="1"/>
</dbReference>
<feature type="domain" description="Dihydroorotate dehydrogenase catalytic" evidence="7">
    <location>
        <begin position="103"/>
        <end position="300"/>
    </location>
</feature>
<evidence type="ECO:0000256" key="1">
    <source>
        <dbReference type="ARBA" id="ARBA00001917"/>
    </source>
</evidence>
<dbReference type="EMBL" id="SAUW01000033">
    <property type="protein sequence ID" value="RWR05820.1"/>
    <property type="molecule type" value="Genomic_DNA"/>
</dbReference>
<dbReference type="GO" id="GO:0005737">
    <property type="term" value="C:cytoplasm"/>
    <property type="evidence" value="ECO:0007669"/>
    <property type="project" value="InterPro"/>
</dbReference>
<comment type="caution">
    <text evidence="8">The sequence shown here is derived from an EMBL/GenBank/DDBJ whole genome shotgun (WGS) entry which is preliminary data.</text>
</comment>
<reference evidence="8 9" key="1">
    <citation type="submission" date="2019-01" db="EMBL/GenBank/DDBJ databases">
        <title>Sinorhodobacter populi sp. nov. isolated from the symptomatic bark tissue of Populus euramericana canker.</title>
        <authorList>
            <person name="Xu G."/>
        </authorList>
    </citation>
    <scope>NUCLEOTIDE SEQUENCE [LARGE SCALE GENOMIC DNA]</scope>
    <source>
        <strain evidence="8 9">2D-5</strain>
    </source>
</reference>
<evidence type="ECO:0000256" key="6">
    <source>
        <dbReference type="ARBA" id="ARBA00023002"/>
    </source>
</evidence>
<organism evidence="8 9">
    <name type="scientific">Paenirhodobacter populi</name>
    <dbReference type="NCBI Taxonomy" id="2306993"/>
    <lineage>
        <taxon>Bacteria</taxon>
        <taxon>Pseudomonadati</taxon>
        <taxon>Pseudomonadota</taxon>
        <taxon>Alphaproteobacteria</taxon>
        <taxon>Rhodobacterales</taxon>
        <taxon>Rhodobacter group</taxon>
        <taxon>Paenirhodobacter</taxon>
    </lineage>
</organism>
<protein>
    <submittedName>
        <fullName evidence="8">Dihydroorotate dehydrogenase-like protein</fullName>
    </submittedName>
</protein>
<evidence type="ECO:0000313" key="8">
    <source>
        <dbReference type="EMBL" id="RWR05820.1"/>
    </source>
</evidence>
<keyword evidence="6" id="KW-0560">Oxidoreductase</keyword>
<dbReference type="Pfam" id="PF01180">
    <property type="entry name" value="DHO_dh"/>
    <property type="match status" value="1"/>
</dbReference>